<dbReference type="AlphaFoldDB" id="A0A166H360"/>
<organism evidence="1 2">
    <name type="scientific">Athelia psychrophila</name>
    <dbReference type="NCBI Taxonomy" id="1759441"/>
    <lineage>
        <taxon>Eukaryota</taxon>
        <taxon>Fungi</taxon>
        <taxon>Dikarya</taxon>
        <taxon>Basidiomycota</taxon>
        <taxon>Agaricomycotina</taxon>
        <taxon>Agaricomycetes</taxon>
        <taxon>Agaricomycetidae</taxon>
        <taxon>Atheliales</taxon>
        <taxon>Atheliaceae</taxon>
        <taxon>Athelia</taxon>
    </lineage>
</organism>
<sequence length="182" mass="19849">MKNCGSGGKERTLVCSMGNRLVDGEMWSLRPASCKTVMACVHIRPWPTCKYIRAPRHARVSRFWIATLPSSSLSSKEGPPDAILLVPTASAEPQDAANFILPVPHSISTLAAANSVLGASIVHYVVPIRLGHLLPIVLLYRQHEHQEREAETMLFCLFETTRPAGTVCRKSPHSPSKSPSSA</sequence>
<proteinExistence type="predicted"/>
<evidence type="ECO:0000313" key="2">
    <source>
        <dbReference type="Proteomes" id="UP000076532"/>
    </source>
</evidence>
<accession>A0A166H360</accession>
<dbReference type="Proteomes" id="UP000076532">
    <property type="component" value="Unassembled WGS sequence"/>
</dbReference>
<protein>
    <submittedName>
        <fullName evidence="1">Uncharacterized protein</fullName>
    </submittedName>
</protein>
<reference evidence="1 2" key="1">
    <citation type="journal article" date="2016" name="Mol. Biol. Evol.">
        <title>Comparative Genomics of Early-Diverging Mushroom-Forming Fungi Provides Insights into the Origins of Lignocellulose Decay Capabilities.</title>
        <authorList>
            <person name="Nagy L.G."/>
            <person name="Riley R."/>
            <person name="Tritt A."/>
            <person name="Adam C."/>
            <person name="Daum C."/>
            <person name="Floudas D."/>
            <person name="Sun H."/>
            <person name="Yadav J.S."/>
            <person name="Pangilinan J."/>
            <person name="Larsson K.H."/>
            <person name="Matsuura K."/>
            <person name="Barry K."/>
            <person name="Labutti K."/>
            <person name="Kuo R."/>
            <person name="Ohm R.A."/>
            <person name="Bhattacharya S.S."/>
            <person name="Shirouzu T."/>
            <person name="Yoshinaga Y."/>
            <person name="Martin F.M."/>
            <person name="Grigoriev I.V."/>
            <person name="Hibbett D.S."/>
        </authorList>
    </citation>
    <scope>NUCLEOTIDE SEQUENCE [LARGE SCALE GENOMIC DNA]</scope>
    <source>
        <strain evidence="1 2">CBS 109695</strain>
    </source>
</reference>
<evidence type="ECO:0000313" key="1">
    <source>
        <dbReference type="EMBL" id="KZP18431.1"/>
    </source>
</evidence>
<name>A0A166H360_9AGAM</name>
<gene>
    <name evidence="1" type="ORF">FIBSPDRAFT_591557</name>
</gene>
<dbReference type="EMBL" id="KV417572">
    <property type="protein sequence ID" value="KZP18431.1"/>
    <property type="molecule type" value="Genomic_DNA"/>
</dbReference>
<keyword evidence="2" id="KW-1185">Reference proteome</keyword>